<dbReference type="InterPro" id="IPR001387">
    <property type="entry name" value="Cro/C1-type_HTH"/>
</dbReference>
<evidence type="ECO:0000313" key="4">
    <source>
        <dbReference type="Proteomes" id="UP000523601"/>
    </source>
</evidence>
<dbReference type="PANTHER" id="PTHR46797:SF1">
    <property type="entry name" value="METHYLPHOSPHONATE SYNTHASE"/>
    <property type="match status" value="1"/>
</dbReference>
<dbReference type="Pfam" id="PF01381">
    <property type="entry name" value="HTH_3"/>
    <property type="match status" value="1"/>
</dbReference>
<dbReference type="SMART" id="SM00530">
    <property type="entry name" value="HTH_XRE"/>
    <property type="match status" value="1"/>
</dbReference>
<name>A0ABX2PBF1_9RHOB</name>
<evidence type="ECO:0000256" key="1">
    <source>
        <dbReference type="ARBA" id="ARBA00023125"/>
    </source>
</evidence>
<dbReference type="InterPro" id="IPR010982">
    <property type="entry name" value="Lambda_DNA-bd_dom_sf"/>
</dbReference>
<evidence type="ECO:0000259" key="2">
    <source>
        <dbReference type="PROSITE" id="PS50943"/>
    </source>
</evidence>
<feature type="domain" description="HTH cro/C1-type" evidence="2">
    <location>
        <begin position="17"/>
        <end position="71"/>
    </location>
</feature>
<protein>
    <submittedName>
        <fullName evidence="3">Helix-turn-helix transcriptional regulator</fullName>
    </submittedName>
</protein>
<organism evidence="3 4">
    <name type="scientific">Donghicola mangrovi</name>
    <dbReference type="NCBI Taxonomy" id="2729614"/>
    <lineage>
        <taxon>Bacteria</taxon>
        <taxon>Pseudomonadati</taxon>
        <taxon>Pseudomonadota</taxon>
        <taxon>Alphaproteobacteria</taxon>
        <taxon>Rhodobacterales</taxon>
        <taxon>Roseobacteraceae</taxon>
        <taxon>Donghicola</taxon>
    </lineage>
</organism>
<sequence length="85" mass="9636">MKRVPRSPLRDRLAKNLRSKRASVGWSQERLALESGLNRTYLSAVERSEQNISIDNLWRLALALKMEPQDLLSGGPTICMGKDLE</sequence>
<comment type="caution">
    <text evidence="3">The sequence shown here is derived from an EMBL/GenBank/DDBJ whole genome shotgun (WGS) entry which is preliminary data.</text>
</comment>
<dbReference type="SUPFAM" id="SSF47413">
    <property type="entry name" value="lambda repressor-like DNA-binding domains"/>
    <property type="match status" value="1"/>
</dbReference>
<gene>
    <name evidence="3" type="ORF">HJ526_05240</name>
</gene>
<dbReference type="PROSITE" id="PS50943">
    <property type="entry name" value="HTH_CROC1"/>
    <property type="match status" value="1"/>
</dbReference>
<accession>A0ABX2PBF1</accession>
<dbReference type="EMBL" id="JABCJD010000002">
    <property type="protein sequence ID" value="NVO26813.1"/>
    <property type="molecule type" value="Genomic_DNA"/>
</dbReference>
<dbReference type="InterPro" id="IPR050807">
    <property type="entry name" value="TransReg_Diox_bact_type"/>
</dbReference>
<dbReference type="PANTHER" id="PTHR46797">
    <property type="entry name" value="HTH-TYPE TRANSCRIPTIONAL REGULATOR"/>
    <property type="match status" value="1"/>
</dbReference>
<dbReference type="CDD" id="cd00093">
    <property type="entry name" value="HTH_XRE"/>
    <property type="match status" value="1"/>
</dbReference>
<reference evidence="3 4" key="1">
    <citation type="submission" date="2020-04" db="EMBL/GenBank/DDBJ databases">
        <title>Donghicola sp., a member of the Rhodobacteraceae family isolated from mangrove forest in Thailand.</title>
        <authorList>
            <person name="Charoenyingcharoen P."/>
            <person name="Yukphan P."/>
        </authorList>
    </citation>
    <scope>NUCLEOTIDE SEQUENCE [LARGE SCALE GENOMIC DNA]</scope>
    <source>
        <strain evidence="3 4">C2-DW-16</strain>
    </source>
</reference>
<keyword evidence="1" id="KW-0238">DNA-binding</keyword>
<proteinExistence type="predicted"/>
<dbReference type="Proteomes" id="UP000523601">
    <property type="component" value="Unassembled WGS sequence"/>
</dbReference>
<keyword evidence="4" id="KW-1185">Reference proteome</keyword>
<dbReference type="Gene3D" id="1.10.260.40">
    <property type="entry name" value="lambda repressor-like DNA-binding domains"/>
    <property type="match status" value="1"/>
</dbReference>
<evidence type="ECO:0000313" key="3">
    <source>
        <dbReference type="EMBL" id="NVO26813.1"/>
    </source>
</evidence>
<dbReference type="RefSeq" id="WP_176853228.1">
    <property type="nucleotide sequence ID" value="NZ_JABCJD010000002.1"/>
</dbReference>